<dbReference type="STRING" id="765440.A0A0C3F9P3"/>
<keyword evidence="6" id="KW-1185">Reference proteome</keyword>
<feature type="region of interest" description="Disordered" evidence="3">
    <location>
        <begin position="215"/>
        <end position="280"/>
    </location>
</feature>
<feature type="compositionally biased region" description="Polar residues" evidence="3">
    <location>
        <begin position="11"/>
        <end position="30"/>
    </location>
</feature>
<dbReference type="InterPro" id="IPR035979">
    <property type="entry name" value="RBD_domain_sf"/>
</dbReference>
<dbReference type="GO" id="GO:0006406">
    <property type="term" value="P:mRNA export from nucleus"/>
    <property type="evidence" value="ECO:0007669"/>
    <property type="project" value="TreeGrafter"/>
</dbReference>
<dbReference type="SUPFAM" id="SSF54928">
    <property type="entry name" value="RNA-binding domain, RBD"/>
    <property type="match status" value="1"/>
</dbReference>
<feature type="domain" description="RRM" evidence="4">
    <location>
        <begin position="111"/>
        <end position="187"/>
    </location>
</feature>
<feature type="compositionally biased region" description="Basic and acidic residues" evidence="3">
    <location>
        <begin position="35"/>
        <end position="44"/>
    </location>
</feature>
<dbReference type="CDD" id="cd00590">
    <property type="entry name" value="RRM_SF"/>
    <property type="match status" value="1"/>
</dbReference>
<sequence>MASLLDRMNISVKQNGKTGPIRSKSSNRASPYNREQGRETRTPKGDVNSTWSHDLFESNRPLSERLSSSSSGAPKANFGIAQKALREAVGAEEPGVGGLNIKGASSTKEGNVVQVSGLVKGTTAADVEAIFKRCGPILSSKLHSSSASDSVTIRIIFKQPTSAAAAVQKFHGQQADGRTLNVTIVGGAGVSLGGRLGLGLGDNNAGSVDVLMESGDASGSKMRSDSIVASDPRASVLIAPPGADPKDYTQQQSRPRRGGRGGGRGGRRGGGGRKGGMDVD</sequence>
<dbReference type="Proteomes" id="UP000054166">
    <property type="component" value="Unassembled WGS sequence"/>
</dbReference>
<organism evidence="5 6">
    <name type="scientific">Piloderma croceum (strain F 1598)</name>
    <dbReference type="NCBI Taxonomy" id="765440"/>
    <lineage>
        <taxon>Eukaryota</taxon>
        <taxon>Fungi</taxon>
        <taxon>Dikarya</taxon>
        <taxon>Basidiomycota</taxon>
        <taxon>Agaricomycotina</taxon>
        <taxon>Agaricomycetes</taxon>
        <taxon>Agaricomycetidae</taxon>
        <taxon>Atheliales</taxon>
        <taxon>Atheliaceae</taxon>
        <taxon>Piloderma</taxon>
    </lineage>
</organism>
<gene>
    <name evidence="5" type="ORF">PILCRDRAFT_821460</name>
</gene>
<dbReference type="Pfam" id="PF00076">
    <property type="entry name" value="RRM_1"/>
    <property type="match status" value="1"/>
</dbReference>
<dbReference type="PROSITE" id="PS50102">
    <property type="entry name" value="RRM"/>
    <property type="match status" value="1"/>
</dbReference>
<dbReference type="AlphaFoldDB" id="A0A0C3F9P3"/>
<evidence type="ECO:0000313" key="6">
    <source>
        <dbReference type="Proteomes" id="UP000054166"/>
    </source>
</evidence>
<dbReference type="OrthoDB" id="6159137at2759"/>
<feature type="compositionally biased region" description="Basic residues" evidence="3">
    <location>
        <begin position="254"/>
        <end position="271"/>
    </location>
</feature>
<dbReference type="GO" id="GO:0005634">
    <property type="term" value="C:nucleus"/>
    <property type="evidence" value="ECO:0007669"/>
    <property type="project" value="TreeGrafter"/>
</dbReference>
<dbReference type="InterPro" id="IPR051229">
    <property type="entry name" value="ALYREF_mRNA_export"/>
</dbReference>
<reference evidence="6" key="2">
    <citation type="submission" date="2015-01" db="EMBL/GenBank/DDBJ databases">
        <title>Evolutionary Origins and Diversification of the Mycorrhizal Mutualists.</title>
        <authorList>
            <consortium name="DOE Joint Genome Institute"/>
            <consortium name="Mycorrhizal Genomics Consortium"/>
            <person name="Kohler A."/>
            <person name="Kuo A."/>
            <person name="Nagy L.G."/>
            <person name="Floudas D."/>
            <person name="Copeland A."/>
            <person name="Barry K.W."/>
            <person name="Cichocki N."/>
            <person name="Veneault-Fourrey C."/>
            <person name="LaButti K."/>
            <person name="Lindquist E.A."/>
            <person name="Lipzen A."/>
            <person name="Lundell T."/>
            <person name="Morin E."/>
            <person name="Murat C."/>
            <person name="Riley R."/>
            <person name="Ohm R."/>
            <person name="Sun H."/>
            <person name="Tunlid A."/>
            <person name="Henrissat B."/>
            <person name="Grigoriev I.V."/>
            <person name="Hibbett D.S."/>
            <person name="Martin F."/>
        </authorList>
    </citation>
    <scope>NUCLEOTIDE SEQUENCE [LARGE SCALE GENOMIC DNA]</scope>
    <source>
        <strain evidence="6">F 1598</strain>
    </source>
</reference>
<dbReference type="HOGENOM" id="CLU_056747_0_0_1"/>
<evidence type="ECO:0000313" key="5">
    <source>
        <dbReference type="EMBL" id="KIM81380.1"/>
    </source>
</evidence>
<dbReference type="EMBL" id="KN832999">
    <property type="protein sequence ID" value="KIM81380.1"/>
    <property type="molecule type" value="Genomic_DNA"/>
</dbReference>
<keyword evidence="1 2" id="KW-0694">RNA-binding</keyword>
<dbReference type="PANTHER" id="PTHR19965">
    <property type="entry name" value="RNA AND EXPORT FACTOR BINDING PROTEIN"/>
    <property type="match status" value="1"/>
</dbReference>
<evidence type="ECO:0000256" key="3">
    <source>
        <dbReference type="SAM" id="MobiDB-lite"/>
    </source>
</evidence>
<reference evidence="5 6" key="1">
    <citation type="submission" date="2014-04" db="EMBL/GenBank/DDBJ databases">
        <authorList>
            <consortium name="DOE Joint Genome Institute"/>
            <person name="Kuo A."/>
            <person name="Tarkka M."/>
            <person name="Buscot F."/>
            <person name="Kohler A."/>
            <person name="Nagy L.G."/>
            <person name="Floudas D."/>
            <person name="Copeland A."/>
            <person name="Barry K.W."/>
            <person name="Cichocki N."/>
            <person name="Veneault-Fourrey C."/>
            <person name="LaButti K."/>
            <person name="Lindquist E.A."/>
            <person name="Lipzen A."/>
            <person name="Lundell T."/>
            <person name="Morin E."/>
            <person name="Murat C."/>
            <person name="Sun H."/>
            <person name="Tunlid A."/>
            <person name="Henrissat B."/>
            <person name="Grigoriev I.V."/>
            <person name="Hibbett D.S."/>
            <person name="Martin F."/>
            <person name="Nordberg H.P."/>
            <person name="Cantor M.N."/>
            <person name="Hua S.X."/>
        </authorList>
    </citation>
    <scope>NUCLEOTIDE SEQUENCE [LARGE SCALE GENOMIC DNA]</scope>
    <source>
        <strain evidence="5 6">F 1598</strain>
    </source>
</reference>
<evidence type="ECO:0000259" key="4">
    <source>
        <dbReference type="PROSITE" id="PS50102"/>
    </source>
</evidence>
<evidence type="ECO:0000256" key="2">
    <source>
        <dbReference type="PROSITE-ProRule" id="PRU00176"/>
    </source>
</evidence>
<dbReference type="InParanoid" id="A0A0C3F9P3"/>
<dbReference type="InterPro" id="IPR000504">
    <property type="entry name" value="RRM_dom"/>
</dbReference>
<dbReference type="PANTHER" id="PTHR19965:SF35">
    <property type="entry name" value="RNA ANNEALING PROTEIN YRA1"/>
    <property type="match status" value="1"/>
</dbReference>
<accession>A0A0C3F9P3</accession>
<proteinExistence type="predicted"/>
<name>A0A0C3F9P3_PILCF</name>
<dbReference type="Gene3D" id="3.30.70.330">
    <property type="match status" value="1"/>
</dbReference>
<feature type="region of interest" description="Disordered" evidence="3">
    <location>
        <begin position="1"/>
        <end position="53"/>
    </location>
</feature>
<dbReference type="SMART" id="SM00360">
    <property type="entry name" value="RRM"/>
    <property type="match status" value="1"/>
</dbReference>
<evidence type="ECO:0000256" key="1">
    <source>
        <dbReference type="ARBA" id="ARBA00022884"/>
    </source>
</evidence>
<dbReference type="GO" id="GO:0003729">
    <property type="term" value="F:mRNA binding"/>
    <property type="evidence" value="ECO:0007669"/>
    <property type="project" value="TreeGrafter"/>
</dbReference>
<protein>
    <recommendedName>
        <fullName evidence="4">RRM domain-containing protein</fullName>
    </recommendedName>
</protein>
<dbReference type="InterPro" id="IPR012677">
    <property type="entry name" value="Nucleotide-bd_a/b_plait_sf"/>
</dbReference>